<feature type="compositionally biased region" description="Basic residues" evidence="1">
    <location>
        <begin position="43"/>
        <end position="55"/>
    </location>
</feature>
<evidence type="ECO:0000313" key="3">
    <source>
        <dbReference type="Proteomes" id="UP000299102"/>
    </source>
</evidence>
<feature type="compositionally biased region" description="Polar residues" evidence="1">
    <location>
        <begin position="14"/>
        <end position="27"/>
    </location>
</feature>
<accession>A0A4C1ZIA3</accession>
<gene>
    <name evidence="2" type="ORF">EVAR_65171_1</name>
</gene>
<sequence>MCPPVCSGKRLSRALSSESDGSEQSDATIKGSDEDEDNPYQVVRRKAKRVTRRQKVSNQNINATQPLPMEVASLESPTSPDPSVGQTAISAPRQVCNDGKSIKTIGSKPSAPPRAKIPPPVCLRDKSRWNAVSAKYSGRRILYILAQNSKHGIKITTTIIDDFCELNNYLIKSDIPFYTFALKEEHKVKVVLKLYGHAAANCPAQPRWVKCLVYWTKYCDRSKETGGKPACCNCGQKHTANYEGCPEAPKPNKFLQRKNEFA</sequence>
<comment type="caution">
    <text evidence="2">The sequence shown here is derived from an EMBL/GenBank/DDBJ whole genome shotgun (WGS) entry which is preliminary data.</text>
</comment>
<protein>
    <recommendedName>
        <fullName evidence="4">Nucleic-acid-binding protein from transposon X-element</fullName>
    </recommendedName>
</protein>
<evidence type="ECO:0000313" key="2">
    <source>
        <dbReference type="EMBL" id="GBP87550.1"/>
    </source>
</evidence>
<evidence type="ECO:0000256" key="1">
    <source>
        <dbReference type="SAM" id="MobiDB-lite"/>
    </source>
</evidence>
<dbReference type="Proteomes" id="UP000299102">
    <property type="component" value="Unassembled WGS sequence"/>
</dbReference>
<dbReference type="OrthoDB" id="8016075at2759"/>
<reference evidence="2 3" key="1">
    <citation type="journal article" date="2019" name="Commun. Biol.">
        <title>The bagworm genome reveals a unique fibroin gene that provides high tensile strength.</title>
        <authorList>
            <person name="Kono N."/>
            <person name="Nakamura H."/>
            <person name="Ohtoshi R."/>
            <person name="Tomita M."/>
            <person name="Numata K."/>
            <person name="Arakawa K."/>
        </authorList>
    </citation>
    <scope>NUCLEOTIDE SEQUENCE [LARGE SCALE GENOMIC DNA]</scope>
</reference>
<evidence type="ECO:0008006" key="4">
    <source>
        <dbReference type="Google" id="ProtNLM"/>
    </source>
</evidence>
<feature type="region of interest" description="Disordered" evidence="1">
    <location>
        <begin position="1"/>
        <end position="86"/>
    </location>
</feature>
<keyword evidence="3" id="KW-1185">Reference proteome</keyword>
<proteinExistence type="predicted"/>
<dbReference type="AlphaFoldDB" id="A0A4C1ZIA3"/>
<name>A0A4C1ZIA3_EUMVA</name>
<organism evidence="2 3">
    <name type="scientific">Eumeta variegata</name>
    <name type="common">Bagworm moth</name>
    <name type="synonym">Eumeta japonica</name>
    <dbReference type="NCBI Taxonomy" id="151549"/>
    <lineage>
        <taxon>Eukaryota</taxon>
        <taxon>Metazoa</taxon>
        <taxon>Ecdysozoa</taxon>
        <taxon>Arthropoda</taxon>
        <taxon>Hexapoda</taxon>
        <taxon>Insecta</taxon>
        <taxon>Pterygota</taxon>
        <taxon>Neoptera</taxon>
        <taxon>Endopterygota</taxon>
        <taxon>Lepidoptera</taxon>
        <taxon>Glossata</taxon>
        <taxon>Ditrysia</taxon>
        <taxon>Tineoidea</taxon>
        <taxon>Psychidae</taxon>
        <taxon>Oiketicinae</taxon>
        <taxon>Eumeta</taxon>
    </lineage>
</organism>
<dbReference type="EMBL" id="BGZK01001869">
    <property type="protein sequence ID" value="GBP87550.1"/>
    <property type="molecule type" value="Genomic_DNA"/>
</dbReference>